<dbReference type="SUPFAM" id="SSF49452">
    <property type="entry name" value="Starch-binding domain-like"/>
    <property type="match status" value="1"/>
</dbReference>
<keyword evidence="1" id="KW-0472">Membrane</keyword>
<dbReference type="SMART" id="SM01065">
    <property type="entry name" value="CBM_2"/>
    <property type="match status" value="1"/>
</dbReference>
<dbReference type="OrthoDB" id="550577at2759"/>
<dbReference type="InterPro" id="IPR002044">
    <property type="entry name" value="CBM20"/>
</dbReference>
<feature type="domain" description="CBM20" evidence="2">
    <location>
        <begin position="68"/>
        <end position="170"/>
    </location>
</feature>
<dbReference type="Pfam" id="PF00686">
    <property type="entry name" value="CBM_20"/>
    <property type="match status" value="1"/>
</dbReference>
<evidence type="ECO:0000313" key="4">
    <source>
        <dbReference type="Proteomes" id="UP000825935"/>
    </source>
</evidence>
<protein>
    <recommendedName>
        <fullName evidence="2">CBM20 domain-containing protein</fullName>
    </recommendedName>
</protein>
<dbReference type="GO" id="GO:0016020">
    <property type="term" value="C:membrane"/>
    <property type="evidence" value="ECO:0007669"/>
    <property type="project" value="TreeGrafter"/>
</dbReference>
<dbReference type="CDD" id="cd05467">
    <property type="entry name" value="CBM20"/>
    <property type="match status" value="1"/>
</dbReference>
<feature type="transmembrane region" description="Helical" evidence="1">
    <location>
        <begin position="42"/>
        <end position="67"/>
    </location>
</feature>
<evidence type="ECO:0000313" key="3">
    <source>
        <dbReference type="EMBL" id="KAH7447895.1"/>
    </source>
</evidence>
<dbReference type="EMBL" id="CM035406">
    <property type="protein sequence ID" value="KAH7447895.1"/>
    <property type="molecule type" value="Genomic_DNA"/>
</dbReference>
<dbReference type="InterPro" id="IPR013783">
    <property type="entry name" value="Ig-like_fold"/>
</dbReference>
<reference evidence="3" key="1">
    <citation type="submission" date="2021-08" db="EMBL/GenBank/DDBJ databases">
        <title>WGS assembly of Ceratopteris richardii.</title>
        <authorList>
            <person name="Marchant D.B."/>
            <person name="Chen G."/>
            <person name="Jenkins J."/>
            <person name="Shu S."/>
            <person name="Leebens-Mack J."/>
            <person name="Grimwood J."/>
            <person name="Schmutz J."/>
            <person name="Soltis P."/>
            <person name="Soltis D."/>
            <person name="Chen Z.-H."/>
        </authorList>
    </citation>
    <scope>NUCLEOTIDE SEQUENCE</scope>
    <source>
        <strain evidence="3">Whitten #5841</strain>
        <tissue evidence="3">Leaf</tissue>
    </source>
</reference>
<name>A0A8T2VQZ7_CERRI</name>
<dbReference type="PANTHER" id="PTHR15048:SF0">
    <property type="entry name" value="STARCH-BINDING DOMAIN-CONTAINING PROTEIN 1"/>
    <property type="match status" value="1"/>
</dbReference>
<keyword evidence="1" id="KW-0812">Transmembrane</keyword>
<keyword evidence="1" id="KW-1133">Transmembrane helix</keyword>
<dbReference type="InterPro" id="IPR013784">
    <property type="entry name" value="Carb-bd-like_fold"/>
</dbReference>
<evidence type="ECO:0000256" key="1">
    <source>
        <dbReference type="SAM" id="Phobius"/>
    </source>
</evidence>
<gene>
    <name evidence="3" type="ORF">KP509_01G126200</name>
</gene>
<comment type="caution">
    <text evidence="3">The sequence shown here is derived from an EMBL/GenBank/DDBJ whole genome shotgun (WGS) entry which is preliminary data.</text>
</comment>
<dbReference type="GO" id="GO:2001070">
    <property type="term" value="F:starch binding"/>
    <property type="evidence" value="ECO:0007669"/>
    <property type="project" value="InterPro"/>
</dbReference>
<dbReference type="OMA" id="FMTITGD"/>
<proteinExistence type="predicted"/>
<accession>A0A8T2VQZ7</accession>
<dbReference type="PROSITE" id="PS51166">
    <property type="entry name" value="CBM20"/>
    <property type="match status" value="1"/>
</dbReference>
<dbReference type="PANTHER" id="PTHR15048">
    <property type="entry name" value="STARCH-BINDING DOMAIN-CONTAINING PROTEIN 1"/>
    <property type="match status" value="1"/>
</dbReference>
<evidence type="ECO:0000259" key="2">
    <source>
        <dbReference type="PROSITE" id="PS51166"/>
    </source>
</evidence>
<dbReference type="Gene3D" id="2.60.40.10">
    <property type="entry name" value="Immunoglobulins"/>
    <property type="match status" value="1"/>
</dbReference>
<dbReference type="AlphaFoldDB" id="A0A8T2VQZ7"/>
<sequence length="170" mass="18374">MSLTGLFVPLVARFETYANKNELALAFVSKCLYLPFRSTSSLQVVMASGNSAIAILLAAVLAILVIAPAESEAVNVTFQLQKLVEFGQGFVIAGNVPQLGNWDPAQAAFMTITGDRDWSVTVDLVAASRVEYKPVKIVYNTRQVLEWLPGNNLVLNVPSKGPIYVAVSFP</sequence>
<organism evidence="3 4">
    <name type="scientific">Ceratopteris richardii</name>
    <name type="common">Triangle waterfern</name>
    <dbReference type="NCBI Taxonomy" id="49495"/>
    <lineage>
        <taxon>Eukaryota</taxon>
        <taxon>Viridiplantae</taxon>
        <taxon>Streptophyta</taxon>
        <taxon>Embryophyta</taxon>
        <taxon>Tracheophyta</taxon>
        <taxon>Polypodiopsida</taxon>
        <taxon>Polypodiidae</taxon>
        <taxon>Polypodiales</taxon>
        <taxon>Pteridineae</taxon>
        <taxon>Pteridaceae</taxon>
        <taxon>Parkerioideae</taxon>
        <taxon>Ceratopteris</taxon>
    </lineage>
</organism>
<dbReference type="Proteomes" id="UP000825935">
    <property type="component" value="Chromosome 1"/>
</dbReference>
<keyword evidence="4" id="KW-1185">Reference proteome</keyword>